<organism evidence="1 2">
    <name type="scientific">Gossypium stocksii</name>
    <dbReference type="NCBI Taxonomy" id="47602"/>
    <lineage>
        <taxon>Eukaryota</taxon>
        <taxon>Viridiplantae</taxon>
        <taxon>Streptophyta</taxon>
        <taxon>Embryophyta</taxon>
        <taxon>Tracheophyta</taxon>
        <taxon>Spermatophyta</taxon>
        <taxon>Magnoliopsida</taxon>
        <taxon>eudicotyledons</taxon>
        <taxon>Gunneridae</taxon>
        <taxon>Pentapetalae</taxon>
        <taxon>rosids</taxon>
        <taxon>malvids</taxon>
        <taxon>Malvales</taxon>
        <taxon>Malvaceae</taxon>
        <taxon>Malvoideae</taxon>
        <taxon>Gossypium</taxon>
    </lineage>
</organism>
<reference evidence="1 2" key="1">
    <citation type="journal article" date="2021" name="Plant Biotechnol. J.">
        <title>Multi-omics assisted identification of the key and species-specific regulatory components of drought-tolerant mechanisms in Gossypium stocksii.</title>
        <authorList>
            <person name="Yu D."/>
            <person name="Ke L."/>
            <person name="Zhang D."/>
            <person name="Wu Y."/>
            <person name="Sun Y."/>
            <person name="Mei J."/>
            <person name="Sun J."/>
            <person name="Sun Y."/>
        </authorList>
    </citation>
    <scope>NUCLEOTIDE SEQUENCE [LARGE SCALE GENOMIC DNA]</scope>
    <source>
        <strain evidence="2">cv. E1</strain>
        <tissue evidence="1">Leaf</tissue>
    </source>
</reference>
<gene>
    <name evidence="1" type="ORF">J1N35_022241</name>
</gene>
<protein>
    <submittedName>
        <fullName evidence="1">Uncharacterized protein</fullName>
    </submittedName>
</protein>
<keyword evidence="2" id="KW-1185">Reference proteome</keyword>
<dbReference type="EMBL" id="JAIQCV010000007">
    <property type="protein sequence ID" value="KAH1082480.1"/>
    <property type="molecule type" value="Genomic_DNA"/>
</dbReference>
<dbReference type="Proteomes" id="UP000828251">
    <property type="component" value="Unassembled WGS sequence"/>
</dbReference>
<proteinExistence type="predicted"/>
<evidence type="ECO:0000313" key="1">
    <source>
        <dbReference type="EMBL" id="KAH1082480.1"/>
    </source>
</evidence>
<name>A0A9D4A2S1_9ROSI</name>
<sequence>MGPQDNMVDGAAYNLGNKVLTLTQLMKKFQSNELMLNGCKTVQEKSKTNLATGPSSSKGK</sequence>
<accession>A0A9D4A2S1</accession>
<comment type="caution">
    <text evidence="1">The sequence shown here is derived from an EMBL/GenBank/DDBJ whole genome shotgun (WGS) entry which is preliminary data.</text>
</comment>
<evidence type="ECO:0000313" key="2">
    <source>
        <dbReference type="Proteomes" id="UP000828251"/>
    </source>
</evidence>
<dbReference type="AlphaFoldDB" id="A0A9D4A2S1"/>